<sequence length="182" mass="21111">MIKKKSVFKGLLVLLIFNYLTYLFIGEAMLEDMVFRDFKRFNTSRLSEANQALLSDVFFFSSCGHEFFRDEKELSQLIGSSASSTSFSNEDYSHYAKVFDFNDDVAKILTDQLSSGDSLTCVIYKVCHLGNSPLFLAKLDFTRIYSEHLDFHALVHGGQFSQERSRYIWVLFRWVKLQTETI</sequence>
<keyword evidence="1" id="KW-1133">Transmembrane helix</keyword>
<name>A0AAW9SCX4_9BACT</name>
<comment type="caution">
    <text evidence="2">The sequence shown here is derived from an EMBL/GenBank/DDBJ whole genome shotgun (WGS) entry which is preliminary data.</text>
</comment>
<accession>A0AAW9SCX4</accession>
<keyword evidence="3" id="KW-1185">Reference proteome</keyword>
<dbReference type="AlphaFoldDB" id="A0AAW9SCX4"/>
<evidence type="ECO:0000313" key="3">
    <source>
        <dbReference type="Proteomes" id="UP001403385"/>
    </source>
</evidence>
<feature type="transmembrane region" description="Helical" evidence="1">
    <location>
        <begin position="7"/>
        <end position="25"/>
    </location>
</feature>
<evidence type="ECO:0000256" key="1">
    <source>
        <dbReference type="SAM" id="Phobius"/>
    </source>
</evidence>
<reference evidence="2 3" key="1">
    <citation type="submission" date="2024-04" db="EMBL/GenBank/DDBJ databases">
        <title>Novel genus in family Flammeovirgaceae.</title>
        <authorList>
            <person name="Nguyen T.H."/>
            <person name="Vuong T.Q."/>
            <person name="Le H."/>
            <person name="Kim S.-G."/>
        </authorList>
    </citation>
    <scope>NUCLEOTIDE SEQUENCE [LARGE SCALE GENOMIC DNA]</scope>
    <source>
        <strain evidence="2 3">JCM 23209</strain>
    </source>
</reference>
<evidence type="ECO:0000313" key="2">
    <source>
        <dbReference type="EMBL" id="MEN7551257.1"/>
    </source>
</evidence>
<keyword evidence="1" id="KW-0472">Membrane</keyword>
<gene>
    <name evidence="2" type="ORF">AAG747_25290</name>
</gene>
<protein>
    <submittedName>
        <fullName evidence="2">Uncharacterized protein</fullName>
    </submittedName>
</protein>
<dbReference type="EMBL" id="JBDKWZ010000021">
    <property type="protein sequence ID" value="MEN7551257.1"/>
    <property type="molecule type" value="Genomic_DNA"/>
</dbReference>
<dbReference type="Proteomes" id="UP001403385">
    <property type="component" value="Unassembled WGS sequence"/>
</dbReference>
<dbReference type="RefSeq" id="WP_346824038.1">
    <property type="nucleotide sequence ID" value="NZ_JBDKWZ010000021.1"/>
</dbReference>
<proteinExistence type="predicted"/>
<organism evidence="2 3">
    <name type="scientific">Rapidithrix thailandica</name>
    <dbReference type="NCBI Taxonomy" id="413964"/>
    <lineage>
        <taxon>Bacteria</taxon>
        <taxon>Pseudomonadati</taxon>
        <taxon>Bacteroidota</taxon>
        <taxon>Cytophagia</taxon>
        <taxon>Cytophagales</taxon>
        <taxon>Flammeovirgaceae</taxon>
        <taxon>Rapidithrix</taxon>
    </lineage>
</organism>
<keyword evidence="1" id="KW-0812">Transmembrane</keyword>